<feature type="transmembrane region" description="Helical" evidence="1">
    <location>
        <begin position="77"/>
        <end position="100"/>
    </location>
</feature>
<protein>
    <submittedName>
        <fullName evidence="2">Uncharacterized protein</fullName>
    </submittedName>
</protein>
<comment type="caution">
    <text evidence="2">The sequence shown here is derived from an EMBL/GenBank/DDBJ whole genome shotgun (WGS) entry which is preliminary data.</text>
</comment>
<gene>
    <name evidence="2" type="ORF">HNR07_002291</name>
</gene>
<reference evidence="2 3" key="1">
    <citation type="submission" date="2020-08" db="EMBL/GenBank/DDBJ databases">
        <title>Sequencing the genomes of 1000 actinobacteria strains.</title>
        <authorList>
            <person name="Klenk H.-P."/>
        </authorList>
    </citation>
    <scope>NUCLEOTIDE SEQUENCE [LARGE SCALE GENOMIC DNA]</scope>
    <source>
        <strain evidence="2 3">DSM 44598</strain>
    </source>
</reference>
<dbReference type="Proteomes" id="UP000579647">
    <property type="component" value="Unassembled WGS sequence"/>
</dbReference>
<dbReference type="RefSeq" id="WP_221318782.1">
    <property type="nucleotide sequence ID" value="NZ_BAAAKM010000045.1"/>
</dbReference>
<feature type="transmembrane region" description="Helical" evidence="1">
    <location>
        <begin position="142"/>
        <end position="161"/>
    </location>
</feature>
<keyword evidence="1" id="KW-0812">Transmembrane</keyword>
<evidence type="ECO:0000313" key="3">
    <source>
        <dbReference type="Proteomes" id="UP000579647"/>
    </source>
</evidence>
<evidence type="ECO:0000256" key="1">
    <source>
        <dbReference type="SAM" id="Phobius"/>
    </source>
</evidence>
<keyword evidence="3" id="KW-1185">Reference proteome</keyword>
<feature type="transmembrane region" description="Helical" evidence="1">
    <location>
        <begin position="189"/>
        <end position="212"/>
    </location>
</feature>
<feature type="transmembrane region" description="Helical" evidence="1">
    <location>
        <begin position="112"/>
        <end position="135"/>
    </location>
</feature>
<dbReference type="EMBL" id="JACHDO010000001">
    <property type="protein sequence ID" value="MBB5491154.1"/>
    <property type="molecule type" value="Genomic_DNA"/>
</dbReference>
<sequence length="487" mass="52340">MLSSPVFFVGVPLTLLFQGATSYVPSVPTVTDLYYESSMNAMGVAAIMFVVTSFPALREVRHSTDLALPLAARTRLLSLSLAAVALTSACTGLLIAAYLLRAPLPVSGVMSPFTLAGVLMSSWFGPLAAVAAAAWTRSFAPLVLFTMLIPTYLLYSFTAMGSRADVIVSRMSWIVSSAMVPFQMPNPGVTLLGLLYLAYAVLLTAALVCLAMVRKSSGRGLRPVPLGVSLLLAVVITGTVVHGNRTYTYESDISFEQLHGAEAPSCRTRDGVAYCPLPGYQSWVAYWHAALSPVLDRVPERERHRLLAVWQTGSGMRNDLNLAPPAQSIIVGEQWETDQPYSANVMVADAAALLVGLPLFQMDAYPCGASGQSRLVVAAWLAAADEQSPREERVFTADNTLLSFNPAPQDLALAHALLDMPGERVGSVVDEHWDTVTSPETGAGVLAGLFDLPAPGEPGFPEPDWETSYWTEEEIDEWWGDPLPVCS</sequence>
<dbReference type="AlphaFoldDB" id="A0A840W584"/>
<proteinExistence type="predicted"/>
<organism evidence="2 3">
    <name type="scientific">Nocardiopsis metallicus</name>
    <dbReference type="NCBI Taxonomy" id="179819"/>
    <lineage>
        <taxon>Bacteria</taxon>
        <taxon>Bacillati</taxon>
        <taxon>Actinomycetota</taxon>
        <taxon>Actinomycetes</taxon>
        <taxon>Streptosporangiales</taxon>
        <taxon>Nocardiopsidaceae</taxon>
        <taxon>Nocardiopsis</taxon>
    </lineage>
</organism>
<keyword evidence="1" id="KW-1133">Transmembrane helix</keyword>
<feature type="transmembrane region" description="Helical" evidence="1">
    <location>
        <begin position="224"/>
        <end position="243"/>
    </location>
</feature>
<accession>A0A840W584</accession>
<evidence type="ECO:0000313" key="2">
    <source>
        <dbReference type="EMBL" id="MBB5491154.1"/>
    </source>
</evidence>
<name>A0A840W584_9ACTN</name>
<keyword evidence="1" id="KW-0472">Membrane</keyword>
<feature type="transmembrane region" description="Helical" evidence="1">
    <location>
        <begin position="38"/>
        <end position="57"/>
    </location>
</feature>